<dbReference type="AlphaFoldDB" id="A0A1H0HHP3"/>
<dbReference type="NCBIfam" id="TIGR01488">
    <property type="entry name" value="HAD-SF-IB"/>
    <property type="match status" value="1"/>
</dbReference>
<dbReference type="NCBIfam" id="TIGR01489">
    <property type="entry name" value="DKMTPPase-SF"/>
    <property type="match status" value="1"/>
</dbReference>
<dbReference type="PANTHER" id="PTHR28181:SF2">
    <property type="entry name" value="PHOSPHORIC MONOESTER HYDROLASE"/>
    <property type="match status" value="1"/>
</dbReference>
<dbReference type="EMBL" id="LT629705">
    <property type="protein sequence ID" value="SDO18692.1"/>
    <property type="molecule type" value="Genomic_DNA"/>
</dbReference>
<reference evidence="2 3" key="1">
    <citation type="submission" date="2016-10" db="EMBL/GenBank/DDBJ databases">
        <authorList>
            <person name="de Groot N.N."/>
        </authorList>
    </citation>
    <scope>NUCLEOTIDE SEQUENCE [LARGE SCALE GENOMIC DNA]</scope>
    <source>
        <strain evidence="2 3">CECT 7543</strain>
    </source>
</reference>
<dbReference type="Proteomes" id="UP000198827">
    <property type="component" value="Chromosome I"/>
</dbReference>
<dbReference type="InterPro" id="IPR050849">
    <property type="entry name" value="HAD-like_hydrolase_phosphatase"/>
</dbReference>
<organism evidence="2 3">
    <name type="scientific">Pseudomonas arsenicoxydans</name>
    <dbReference type="NCBI Taxonomy" id="702115"/>
    <lineage>
        <taxon>Bacteria</taxon>
        <taxon>Pseudomonadati</taxon>
        <taxon>Pseudomonadota</taxon>
        <taxon>Gammaproteobacteria</taxon>
        <taxon>Pseudomonadales</taxon>
        <taxon>Pseudomonadaceae</taxon>
        <taxon>Pseudomonas</taxon>
    </lineage>
</organism>
<evidence type="ECO:0000313" key="2">
    <source>
        <dbReference type="EMBL" id="SDO18692.1"/>
    </source>
</evidence>
<dbReference type="InterPro" id="IPR036412">
    <property type="entry name" value="HAD-like_sf"/>
</dbReference>
<dbReference type="RefSeq" id="WP_090180650.1">
    <property type="nucleotide sequence ID" value="NZ_LT629705.1"/>
</dbReference>
<dbReference type="InterPro" id="IPR023214">
    <property type="entry name" value="HAD_sf"/>
</dbReference>
<dbReference type="Gene3D" id="3.90.1470.20">
    <property type="match status" value="1"/>
</dbReference>
<sequence>MNDWHIVCDFDGTITRTDVIDSILQRFADPSWEAIEDEWLQGDIGSRECLSRQLSLVKATPTELLAFFDTIEIDPDFPDFVDHVIGLGASLEVVSDGIEQGIARILARNYVTLLPILANRLRQLDHDSWRIDFPYSSDACRAASGNCKCKSTPKTKRVLVIGDGQSDMCVASSADFVFAKDRLAEHCERNGIAFARFDSFAEIPALLAQLPAGRAANATAFALETSSDYASNNQELFNHV</sequence>
<keyword evidence="1" id="KW-0378">Hydrolase</keyword>
<dbReference type="InterPro" id="IPR006384">
    <property type="entry name" value="HAD_hydro_PyrdxlP_Pase-like"/>
</dbReference>
<evidence type="ECO:0000256" key="1">
    <source>
        <dbReference type="ARBA" id="ARBA00022801"/>
    </source>
</evidence>
<dbReference type="Gene3D" id="3.40.50.1000">
    <property type="entry name" value="HAD superfamily/HAD-like"/>
    <property type="match status" value="1"/>
</dbReference>
<dbReference type="OrthoDB" id="9804940at2"/>
<name>A0A1H0HHP3_9PSED</name>
<gene>
    <name evidence="2" type="ORF">SAMN04489798_2271</name>
</gene>
<accession>A0A1H0HHP3</accession>
<evidence type="ECO:0000313" key="3">
    <source>
        <dbReference type="Proteomes" id="UP000198827"/>
    </source>
</evidence>
<dbReference type="PANTHER" id="PTHR28181">
    <property type="entry name" value="UPF0655 PROTEIN YCR015C"/>
    <property type="match status" value="1"/>
</dbReference>
<dbReference type="GO" id="GO:0016791">
    <property type="term" value="F:phosphatase activity"/>
    <property type="evidence" value="ECO:0007669"/>
    <property type="project" value="InterPro"/>
</dbReference>
<protein>
    <submittedName>
        <fullName evidence="2">Haloacid Dehalogenase superfamily, subfamily IB, phosphoserine phosphatase-like/2,3-diketo-5-methylthio-1-phosphopentane phosphatase</fullName>
    </submittedName>
</protein>
<dbReference type="Pfam" id="PF12710">
    <property type="entry name" value="HAD"/>
    <property type="match status" value="1"/>
</dbReference>
<dbReference type="SUPFAM" id="SSF56784">
    <property type="entry name" value="HAD-like"/>
    <property type="match status" value="1"/>
</dbReference>
<proteinExistence type="predicted"/>